<dbReference type="GeneID" id="80517322"/>
<reference evidence="1" key="1">
    <citation type="submission" date="2017-06" db="EMBL/GenBank/DDBJ databases">
        <authorList>
            <person name="Assis F.L."/>
            <person name="Abrahao J.S."/>
            <person name="Silva L."/>
            <person name="Khalil J.B."/>
            <person name="Rodrigues R."/>
            <person name="Silva L.S."/>
            <person name="Boratto P."/>
            <person name="Andrade M."/>
            <person name="Kroon E.G."/>
            <person name="Ribeiro B."/>
            <person name="Bergier I."/>
            <person name="Seligmann H."/>
            <person name="Ghigo E."/>
            <person name="Colson P."/>
            <person name="Levasseur A."/>
            <person name="Raoult D."/>
            <person name="Scola B.L."/>
        </authorList>
    </citation>
    <scope>NUCLEOTIDE SEQUENCE</scope>
    <source>
        <strain evidence="1">Deep ocean</strain>
    </source>
</reference>
<name>A0A6N1NQ28_9VIRU</name>
<dbReference type="KEGG" id="vg:80517322"/>
<proteinExistence type="predicted"/>
<accession>A0A6N1NQ28</accession>
<organism evidence="1">
    <name type="scientific">Tupanvirus deep ocean</name>
    <dbReference type="NCBI Taxonomy" id="2126984"/>
    <lineage>
        <taxon>Viruses</taxon>
        <taxon>Varidnaviria</taxon>
        <taxon>Bamfordvirae</taxon>
        <taxon>Nucleocytoviricota</taxon>
        <taxon>Megaviricetes</taxon>
        <taxon>Imitervirales</taxon>
        <taxon>Mimiviridae</taxon>
        <taxon>Megamimivirinae</taxon>
        <taxon>Tupanvirus</taxon>
        <taxon>Tupanvirus altamarinense</taxon>
    </lineage>
</organism>
<evidence type="ECO:0000313" key="1">
    <source>
        <dbReference type="EMBL" id="QKU34018.1"/>
    </source>
</evidence>
<reference evidence="1" key="2">
    <citation type="journal article" date="2018" name="Nat. Commun.">
        <title>Tailed giant Tupanvirus possesses the most complete translational apparatus of the known virosphere.</title>
        <authorList>
            <person name="Abrahao J."/>
            <person name="Silva L."/>
            <person name="Silva L.S."/>
            <person name="Khalil J.Y.B."/>
            <person name="Rodrigues R."/>
            <person name="Arantes T."/>
            <person name="Assis F."/>
            <person name="Boratto P."/>
            <person name="Andrade M."/>
            <person name="Kroon E.G."/>
            <person name="Ribeiro B."/>
            <person name="Bergier I."/>
            <person name="Seligmann H."/>
            <person name="Ghigo E."/>
            <person name="Colson P."/>
            <person name="Levasseur A."/>
            <person name="Kroemer G."/>
            <person name="Raoult D."/>
            <person name="La Scola B."/>
        </authorList>
    </citation>
    <scope>NUCLEOTIDE SEQUENCE [LARGE SCALE GENOMIC DNA]</scope>
    <source>
        <strain evidence="1">Deep ocean</strain>
    </source>
</reference>
<dbReference type="EMBL" id="MF405918">
    <property type="protein sequence ID" value="QKU34018.1"/>
    <property type="molecule type" value="Genomic_DNA"/>
</dbReference>
<sequence>MSLTIDQQKSLYNGLYDHIIDLHTMEYKAQLKNFTQYAREKGWKGIVLLDYTNIKDMIQAVKNKDFQYRWIPEKEARKIKHGGIPHALLTMKPYRDCVLVCSLSLSEKHLYVNCIKITDI</sequence>
<dbReference type="RefSeq" id="YP_010780631.1">
    <property type="nucleotide sequence ID" value="NC_075038.1"/>
</dbReference>
<protein>
    <submittedName>
        <fullName evidence="1">Putative ORFan</fullName>
    </submittedName>
</protein>